<dbReference type="GO" id="GO:0005737">
    <property type="term" value="C:cytoplasm"/>
    <property type="evidence" value="ECO:0007669"/>
    <property type="project" value="UniProtKB-ARBA"/>
</dbReference>
<reference evidence="9 10" key="1">
    <citation type="submission" date="2012-05" db="EMBL/GenBank/DDBJ databases">
        <title>Recombination and specialization in a pathogen metapopulation.</title>
        <authorList>
            <person name="Gardiner A."/>
            <person name="Kemen E."/>
            <person name="Schultz-Larsen T."/>
            <person name="MacLean D."/>
            <person name="Van Oosterhout C."/>
            <person name="Jones J.D.G."/>
        </authorList>
    </citation>
    <scope>NUCLEOTIDE SEQUENCE [LARGE SCALE GENOMIC DNA]</scope>
    <source>
        <strain evidence="9 10">Ac Nc2</strain>
    </source>
</reference>
<keyword evidence="2 7" id="KW-0472">Membrane</keyword>
<organism evidence="9 10">
    <name type="scientific">Albugo candida</name>
    <dbReference type="NCBI Taxonomy" id="65357"/>
    <lineage>
        <taxon>Eukaryota</taxon>
        <taxon>Sar</taxon>
        <taxon>Stramenopiles</taxon>
        <taxon>Oomycota</taxon>
        <taxon>Peronosporomycetes</taxon>
        <taxon>Albuginales</taxon>
        <taxon>Albuginaceae</taxon>
        <taxon>Albugo</taxon>
    </lineage>
</organism>
<feature type="compositionally biased region" description="Polar residues" evidence="6">
    <location>
        <begin position="259"/>
        <end position="269"/>
    </location>
</feature>
<feature type="transmembrane region" description="Helical" evidence="7">
    <location>
        <begin position="190"/>
        <end position="213"/>
    </location>
</feature>
<dbReference type="GO" id="GO:0016020">
    <property type="term" value="C:membrane"/>
    <property type="evidence" value="ECO:0007669"/>
    <property type="project" value="UniProtKB-SubCell"/>
</dbReference>
<feature type="transmembrane region" description="Helical" evidence="7">
    <location>
        <begin position="324"/>
        <end position="350"/>
    </location>
</feature>
<proteinExistence type="predicted"/>
<evidence type="ECO:0000256" key="5">
    <source>
        <dbReference type="ARBA" id="ARBA00023288"/>
    </source>
</evidence>
<sequence>MAPKKTINSTVFYDLLGVDPDVTPELLKKAYRKKALQLHPDKRGNSPEIQEDFTRMKYAYDVLSDPKKREIYDRMGEDGVKLMENVGNLSPEVNEEDEERPTKSPKSKMFKLYRLLKSLLLLVLQIFIAMKLNQNIEWSVKEVFIPYFVYDGLTFMELVIVGSVNYAALTRQSEGAGVSTTEAIKQQQQMLIRQIGGTLFWNTSRLAQAILLATRIDGDLGDTNWWIVFIPLWVCIAYLVWHPIKRFFAARRSQREKTGSNSDTKSTDLPSYDNCTRESETKEPDNTSRSPGVDAFCTIGLIAVVFSPFFIMSARLQDGSFSTLYILLPWFIVSGLILLLICCFIACLGFGMRAEDGSTNNEEIPSPNDEVQTEYVANSEDGLSFKTQSDNQTS</sequence>
<keyword evidence="4" id="KW-0143">Chaperone</keyword>
<protein>
    <recommendedName>
        <fullName evidence="8">J domain-containing protein</fullName>
    </recommendedName>
</protein>
<name>A0A024G337_9STRA</name>
<keyword evidence="3" id="KW-0564">Palmitate</keyword>
<dbReference type="InParanoid" id="A0A024G337"/>
<feature type="region of interest" description="Disordered" evidence="6">
    <location>
        <begin position="257"/>
        <end position="290"/>
    </location>
</feature>
<comment type="subcellular location">
    <subcellularLocation>
        <location evidence="1">Membrane</location>
        <topology evidence="1">Lipid-anchor</topology>
    </subcellularLocation>
</comment>
<feature type="compositionally biased region" description="Basic and acidic residues" evidence="6">
    <location>
        <begin position="275"/>
        <end position="286"/>
    </location>
</feature>
<dbReference type="InterPro" id="IPR036869">
    <property type="entry name" value="J_dom_sf"/>
</dbReference>
<keyword evidence="7" id="KW-0812">Transmembrane</keyword>
<feature type="transmembrane region" description="Helical" evidence="7">
    <location>
        <begin position="292"/>
        <end position="312"/>
    </location>
</feature>
<dbReference type="AlphaFoldDB" id="A0A024G337"/>
<accession>A0A024G337</accession>
<feature type="transmembrane region" description="Helical" evidence="7">
    <location>
        <begin position="144"/>
        <end position="169"/>
    </location>
</feature>
<evidence type="ECO:0000256" key="6">
    <source>
        <dbReference type="SAM" id="MobiDB-lite"/>
    </source>
</evidence>
<dbReference type="PRINTS" id="PR00625">
    <property type="entry name" value="JDOMAIN"/>
</dbReference>
<dbReference type="CDD" id="cd06257">
    <property type="entry name" value="DnaJ"/>
    <property type="match status" value="1"/>
</dbReference>
<dbReference type="SUPFAM" id="SSF46565">
    <property type="entry name" value="Chaperone J-domain"/>
    <property type="match status" value="1"/>
</dbReference>
<dbReference type="PROSITE" id="PS00636">
    <property type="entry name" value="DNAJ_1"/>
    <property type="match status" value="1"/>
</dbReference>
<evidence type="ECO:0000256" key="3">
    <source>
        <dbReference type="ARBA" id="ARBA00023139"/>
    </source>
</evidence>
<evidence type="ECO:0000313" key="10">
    <source>
        <dbReference type="Proteomes" id="UP000053237"/>
    </source>
</evidence>
<evidence type="ECO:0000313" key="9">
    <source>
        <dbReference type="EMBL" id="CCI41076.1"/>
    </source>
</evidence>
<dbReference type="Pfam" id="PF00226">
    <property type="entry name" value="DnaJ"/>
    <property type="match status" value="1"/>
</dbReference>
<dbReference type="Proteomes" id="UP000053237">
    <property type="component" value="Unassembled WGS sequence"/>
</dbReference>
<keyword evidence="10" id="KW-1185">Reference proteome</keyword>
<dbReference type="EMBL" id="CAIX01000014">
    <property type="protein sequence ID" value="CCI41076.1"/>
    <property type="molecule type" value="Genomic_DNA"/>
</dbReference>
<feature type="domain" description="J" evidence="8">
    <location>
        <begin position="11"/>
        <end position="76"/>
    </location>
</feature>
<dbReference type="PROSITE" id="PS50076">
    <property type="entry name" value="DNAJ_2"/>
    <property type="match status" value="1"/>
</dbReference>
<dbReference type="PANTHER" id="PTHR44027">
    <property type="entry name" value="DNAJ HOMOLOG SUBFAMILY C MEMBER 5 HOMOLOG"/>
    <property type="match status" value="1"/>
</dbReference>
<dbReference type="InterPro" id="IPR018253">
    <property type="entry name" value="DnaJ_domain_CS"/>
</dbReference>
<dbReference type="Gene3D" id="1.10.287.110">
    <property type="entry name" value="DnaJ domain"/>
    <property type="match status" value="1"/>
</dbReference>
<evidence type="ECO:0000256" key="2">
    <source>
        <dbReference type="ARBA" id="ARBA00023136"/>
    </source>
</evidence>
<dbReference type="InterPro" id="IPR051434">
    <property type="entry name" value="DnaJ_C_subfamily_member5"/>
</dbReference>
<comment type="caution">
    <text evidence="9">The sequence shown here is derived from an EMBL/GenBank/DDBJ whole genome shotgun (WGS) entry which is preliminary data.</text>
</comment>
<evidence type="ECO:0000256" key="1">
    <source>
        <dbReference type="ARBA" id="ARBA00004635"/>
    </source>
</evidence>
<feature type="transmembrane region" description="Helical" evidence="7">
    <location>
        <begin position="225"/>
        <end position="244"/>
    </location>
</feature>
<feature type="transmembrane region" description="Helical" evidence="7">
    <location>
        <begin position="112"/>
        <end position="132"/>
    </location>
</feature>
<dbReference type="STRING" id="65357.A0A024G337"/>
<dbReference type="SMART" id="SM00271">
    <property type="entry name" value="DnaJ"/>
    <property type="match status" value="1"/>
</dbReference>
<dbReference type="InterPro" id="IPR001623">
    <property type="entry name" value="DnaJ_domain"/>
</dbReference>
<evidence type="ECO:0000256" key="7">
    <source>
        <dbReference type="SAM" id="Phobius"/>
    </source>
</evidence>
<keyword evidence="7" id="KW-1133">Transmembrane helix</keyword>
<evidence type="ECO:0000256" key="4">
    <source>
        <dbReference type="ARBA" id="ARBA00023186"/>
    </source>
</evidence>
<dbReference type="PANTHER" id="PTHR44027:SF7">
    <property type="entry name" value="DNAJ HOMOLOG SUBFAMILY C MEMBER 5 HOMOLOG"/>
    <property type="match status" value="1"/>
</dbReference>
<evidence type="ECO:0000259" key="8">
    <source>
        <dbReference type="PROSITE" id="PS50076"/>
    </source>
</evidence>
<keyword evidence="5" id="KW-0449">Lipoprotein</keyword>
<gene>
    <name evidence="9" type="ORF">BN9_018600</name>
</gene>